<feature type="domain" description="Nucleotidyl transferase" evidence="1">
    <location>
        <begin position="2"/>
        <end position="241"/>
    </location>
</feature>
<dbReference type="SUPFAM" id="SSF53448">
    <property type="entry name" value="Nucleotide-diphospho-sugar transferases"/>
    <property type="match status" value="1"/>
</dbReference>
<organism evidence="2 3">
    <name type="scientific">Candidatus Sherwoodlollariibacterium unditelluris</name>
    <dbReference type="NCBI Taxonomy" id="1974757"/>
    <lineage>
        <taxon>Bacteria</taxon>
        <taxon>Pseudomonadati</taxon>
        <taxon>Candidatus Omnitrophota</taxon>
        <taxon>Candidatus Sherwoodlollariibacterium</taxon>
    </lineage>
</organism>
<evidence type="ECO:0000313" key="3">
    <source>
        <dbReference type="Proteomes" id="UP000231292"/>
    </source>
</evidence>
<dbReference type="Pfam" id="PF00483">
    <property type="entry name" value="NTP_transferase"/>
    <property type="match status" value="1"/>
</dbReference>
<dbReference type="Gene3D" id="3.90.550.10">
    <property type="entry name" value="Spore Coat Polysaccharide Biosynthesis Protein SpsA, Chain A"/>
    <property type="match status" value="1"/>
</dbReference>
<protein>
    <submittedName>
        <fullName evidence="2">Nucleoside-diphosphate-sugar pyrophosphorylase</fullName>
    </submittedName>
</protein>
<gene>
    <name evidence="2" type="ORF">COX41_04950</name>
</gene>
<proteinExistence type="predicted"/>
<sequence>MKALILAAGYATRLYPLTKEYPKSLLKVKNKLIIDHIVDKLKFIKELDEIIVVTNSKFITRFREWESGISIKKQITLVDDFTKNNAQRLGAIGDIWFVLKKNQIKEDLLVIGGDNLFSGGLNKFINFAGRNKPNVSIGLYNLKNLKDAARYGVVKIDNTNKVIEFREKPQNPASRLVAMCLYYIPRRYLKLVKDYIRIRKSTDATGNYIDWLKNRVDTYGFVFKGSWYDVGDHKYLSAAKRNFA</sequence>
<accession>A0A2G9YIK8</accession>
<reference evidence="2 3" key="1">
    <citation type="submission" date="2017-09" db="EMBL/GenBank/DDBJ databases">
        <title>Depth-based differentiation of microbial function through sediment-hosted aquifers and enrichment of novel symbionts in the deep terrestrial subsurface.</title>
        <authorList>
            <person name="Probst A.J."/>
            <person name="Ladd B."/>
            <person name="Jarett J.K."/>
            <person name="Geller-Mcgrath D.E."/>
            <person name="Sieber C.M."/>
            <person name="Emerson J.B."/>
            <person name="Anantharaman K."/>
            <person name="Thomas B.C."/>
            <person name="Malmstrom R."/>
            <person name="Stieglmeier M."/>
            <person name="Klingl A."/>
            <person name="Woyke T."/>
            <person name="Ryan C.M."/>
            <person name="Banfield J.F."/>
        </authorList>
    </citation>
    <scope>NUCLEOTIDE SEQUENCE [LARGE SCALE GENOMIC DNA]</scope>
    <source>
        <strain evidence="2">CG23_combo_of_CG06-09_8_20_14_all_41_10</strain>
    </source>
</reference>
<comment type="caution">
    <text evidence="2">The sequence shown here is derived from an EMBL/GenBank/DDBJ whole genome shotgun (WGS) entry which is preliminary data.</text>
</comment>
<dbReference type="CDD" id="cd04181">
    <property type="entry name" value="NTP_transferase"/>
    <property type="match status" value="1"/>
</dbReference>
<evidence type="ECO:0000313" key="2">
    <source>
        <dbReference type="EMBL" id="PIP19055.1"/>
    </source>
</evidence>
<dbReference type="AlphaFoldDB" id="A0A2G9YIK8"/>
<dbReference type="InterPro" id="IPR005835">
    <property type="entry name" value="NTP_transferase_dom"/>
</dbReference>
<dbReference type="PANTHER" id="PTHR42883">
    <property type="entry name" value="GLUCOSE-1-PHOSPHATE THYMIDYLTRANSFERASE"/>
    <property type="match status" value="1"/>
</dbReference>
<dbReference type="Proteomes" id="UP000231292">
    <property type="component" value="Unassembled WGS sequence"/>
</dbReference>
<evidence type="ECO:0000259" key="1">
    <source>
        <dbReference type="Pfam" id="PF00483"/>
    </source>
</evidence>
<name>A0A2G9YIK8_9BACT</name>
<dbReference type="PANTHER" id="PTHR42883:SF2">
    <property type="entry name" value="THYMIDYLYLTRANSFERASE"/>
    <property type="match status" value="1"/>
</dbReference>
<dbReference type="InterPro" id="IPR029044">
    <property type="entry name" value="Nucleotide-diphossugar_trans"/>
</dbReference>
<dbReference type="EMBL" id="PCRK01000120">
    <property type="protein sequence ID" value="PIP19055.1"/>
    <property type="molecule type" value="Genomic_DNA"/>
</dbReference>